<proteinExistence type="predicted"/>
<dbReference type="InterPro" id="IPR021994">
    <property type="entry name" value="DUF3592"/>
</dbReference>
<keyword evidence="4" id="KW-1185">Reference proteome</keyword>
<dbReference type="AlphaFoldDB" id="A0A365H610"/>
<evidence type="ECO:0000313" key="4">
    <source>
        <dbReference type="Proteomes" id="UP000251891"/>
    </source>
</evidence>
<evidence type="ECO:0000313" key="3">
    <source>
        <dbReference type="EMBL" id="RAY14432.1"/>
    </source>
</evidence>
<evidence type="ECO:0000256" key="1">
    <source>
        <dbReference type="SAM" id="Phobius"/>
    </source>
</evidence>
<dbReference type="Proteomes" id="UP000251891">
    <property type="component" value="Unassembled WGS sequence"/>
</dbReference>
<evidence type="ECO:0000259" key="2">
    <source>
        <dbReference type="Pfam" id="PF12158"/>
    </source>
</evidence>
<feature type="transmembrane region" description="Helical" evidence="1">
    <location>
        <begin position="6"/>
        <end position="27"/>
    </location>
</feature>
<keyword evidence="1" id="KW-0812">Transmembrane</keyword>
<comment type="caution">
    <text evidence="3">The sequence shown here is derived from an EMBL/GenBank/DDBJ whole genome shotgun (WGS) entry which is preliminary data.</text>
</comment>
<keyword evidence="1" id="KW-1133">Transmembrane helix</keyword>
<name>A0A365H610_9ACTN</name>
<reference evidence="3 4" key="1">
    <citation type="submission" date="2018-06" db="EMBL/GenBank/DDBJ databases">
        <title>Actinomadura craniellae sp. nov. isolated from marine sponge Craniella sp.</title>
        <authorList>
            <person name="Li L."/>
            <person name="Xu Q.H."/>
            <person name="Lin H.W."/>
            <person name="Lu Y.H."/>
        </authorList>
    </citation>
    <scope>NUCLEOTIDE SEQUENCE [LARGE SCALE GENOMIC DNA]</scope>
    <source>
        <strain evidence="3 4">LHW63021</strain>
    </source>
</reference>
<dbReference type="OrthoDB" id="3479813at2"/>
<gene>
    <name evidence="3" type="ORF">DPM19_15865</name>
</gene>
<organism evidence="3 4">
    <name type="scientific">Actinomadura craniellae</name>
    <dbReference type="NCBI Taxonomy" id="2231787"/>
    <lineage>
        <taxon>Bacteria</taxon>
        <taxon>Bacillati</taxon>
        <taxon>Actinomycetota</taxon>
        <taxon>Actinomycetes</taxon>
        <taxon>Streptosporangiales</taxon>
        <taxon>Thermomonosporaceae</taxon>
        <taxon>Actinomadura</taxon>
    </lineage>
</organism>
<feature type="transmembrane region" description="Helical" evidence="1">
    <location>
        <begin position="115"/>
        <end position="135"/>
    </location>
</feature>
<keyword evidence="1" id="KW-0472">Membrane</keyword>
<accession>A0A365H610</accession>
<dbReference type="EMBL" id="QLYX01000006">
    <property type="protein sequence ID" value="RAY14432.1"/>
    <property type="molecule type" value="Genomic_DNA"/>
</dbReference>
<feature type="domain" description="DUF3592" evidence="2">
    <location>
        <begin position="39"/>
        <end position="106"/>
    </location>
</feature>
<sequence length="138" mass="15078">MIGEYALLALLLVLGPGLVVAAPIYAVHRRRFLRRAVETPGTVVGSDWEKRRDDGPSTYRLTIRYRGPDGRELTFEERGLRQDAATGTPVTVLYDPARPTRAHIAFDAGKSDRDALLLALAGAVVITFTVVFFLGNPG</sequence>
<dbReference type="Pfam" id="PF12158">
    <property type="entry name" value="DUF3592"/>
    <property type="match status" value="1"/>
</dbReference>
<dbReference type="RefSeq" id="WP_111868210.1">
    <property type="nucleotide sequence ID" value="NZ_QLYX01000006.1"/>
</dbReference>
<protein>
    <recommendedName>
        <fullName evidence="2">DUF3592 domain-containing protein</fullName>
    </recommendedName>
</protein>